<dbReference type="InterPro" id="IPR003488">
    <property type="entry name" value="DprA"/>
</dbReference>
<accession>A0A380H6T4</accession>
<evidence type="ECO:0000256" key="1">
    <source>
        <dbReference type="ARBA" id="ARBA00006525"/>
    </source>
</evidence>
<organism evidence="3 4">
    <name type="scientific">Staphylococcus saccharolyticus</name>
    <dbReference type="NCBI Taxonomy" id="33028"/>
    <lineage>
        <taxon>Bacteria</taxon>
        <taxon>Bacillati</taxon>
        <taxon>Bacillota</taxon>
        <taxon>Bacilli</taxon>
        <taxon>Bacillales</taxon>
        <taxon>Staphylococcaceae</taxon>
        <taxon>Staphylococcus</taxon>
    </lineage>
</organism>
<dbReference type="Proteomes" id="UP000255425">
    <property type="component" value="Unassembled WGS sequence"/>
</dbReference>
<evidence type="ECO:0000313" key="3">
    <source>
        <dbReference type="EMBL" id="SUM72244.1"/>
    </source>
</evidence>
<dbReference type="GO" id="GO:0009294">
    <property type="term" value="P:DNA-mediated transformation"/>
    <property type="evidence" value="ECO:0007669"/>
    <property type="project" value="InterPro"/>
</dbReference>
<dbReference type="EMBL" id="UHDZ01000001">
    <property type="protein sequence ID" value="SUM72244.1"/>
    <property type="molecule type" value="Genomic_DNA"/>
</dbReference>
<keyword evidence="4" id="KW-1185">Reference proteome</keyword>
<feature type="domain" description="Smf/DprA SLOG" evidence="2">
    <location>
        <begin position="1"/>
        <end position="64"/>
    </location>
</feature>
<proteinExistence type="inferred from homology"/>
<dbReference type="AlphaFoldDB" id="A0A380H6T4"/>
<dbReference type="PANTHER" id="PTHR43022">
    <property type="entry name" value="PROTEIN SMF"/>
    <property type="match status" value="1"/>
</dbReference>
<comment type="similarity">
    <text evidence="1">Belongs to the DprA/Smf family.</text>
</comment>
<gene>
    <name evidence="3" type="primary">smf_1</name>
    <name evidence="3" type="ORF">NCTC11807_01807</name>
</gene>
<evidence type="ECO:0000313" key="4">
    <source>
        <dbReference type="Proteomes" id="UP000255425"/>
    </source>
</evidence>
<sequence>MSKGVLITEAEVKCGSQITIDCALEQNRNVYVLPGSLFNTMTKGNLLRINEGARVVIDKNSILLDYFF</sequence>
<dbReference type="InterPro" id="IPR057666">
    <property type="entry name" value="DrpA_SLOG"/>
</dbReference>
<protein>
    <submittedName>
        <fullName evidence="3">DNA processing Smf protein</fullName>
    </submittedName>
</protein>
<dbReference type="PANTHER" id="PTHR43022:SF1">
    <property type="entry name" value="PROTEIN SMF"/>
    <property type="match status" value="1"/>
</dbReference>
<reference evidence="3 4" key="1">
    <citation type="submission" date="2018-06" db="EMBL/GenBank/DDBJ databases">
        <authorList>
            <consortium name="Pathogen Informatics"/>
            <person name="Doyle S."/>
        </authorList>
    </citation>
    <scope>NUCLEOTIDE SEQUENCE [LARGE SCALE GENOMIC DNA]</scope>
    <source>
        <strain evidence="3 4">NCTC11807</strain>
    </source>
</reference>
<dbReference type="Gene3D" id="3.40.50.450">
    <property type="match status" value="1"/>
</dbReference>
<dbReference type="Pfam" id="PF02481">
    <property type="entry name" value="DNA_processg_A"/>
    <property type="match status" value="1"/>
</dbReference>
<name>A0A380H6T4_9STAP</name>
<evidence type="ECO:0000259" key="2">
    <source>
        <dbReference type="Pfam" id="PF02481"/>
    </source>
</evidence>